<dbReference type="Gene3D" id="1.10.1510.10">
    <property type="entry name" value="Uncharacterised protein YqeY/AIM41 PF09424, N-terminal domain"/>
    <property type="match status" value="1"/>
</dbReference>
<evidence type="ECO:0000313" key="2">
    <source>
        <dbReference type="Proteomes" id="UP001177295"/>
    </source>
</evidence>
<organism evidence="1 2">
    <name type="scientific">Candidatus Southlakia epibionticum</name>
    <dbReference type="NCBI Taxonomy" id="3043284"/>
    <lineage>
        <taxon>Bacteria</taxon>
        <taxon>Candidatus Saccharimonadota</taxon>
        <taxon>Candidatus Saccharimonadia</taxon>
        <taxon>Candidatus Saccharimonadales</taxon>
        <taxon>Candidatus Saccharimonadaceae</taxon>
        <taxon>Candidatus Southlakia</taxon>
    </lineage>
</organism>
<dbReference type="PANTHER" id="PTHR28055">
    <property type="entry name" value="ALTERED INHERITANCE OF MITOCHONDRIA PROTEIN 41, MITOCHONDRIAL"/>
    <property type="match status" value="1"/>
</dbReference>
<dbReference type="InterPro" id="IPR023168">
    <property type="entry name" value="GatB_Yqey_C_2"/>
</dbReference>
<gene>
    <name evidence="1" type="ORF">SEML1_0171</name>
</gene>
<dbReference type="EMBL" id="CP124550">
    <property type="protein sequence ID" value="WIO45801.1"/>
    <property type="molecule type" value="Genomic_DNA"/>
</dbReference>
<dbReference type="PANTHER" id="PTHR28055:SF1">
    <property type="entry name" value="ALTERED INHERITANCE OF MITOCHONDRIA PROTEIN 41, MITOCHONDRIAL"/>
    <property type="match status" value="1"/>
</dbReference>
<protein>
    <submittedName>
        <fullName evidence="1">Glutamyl-tRNA amidotransferase</fullName>
    </submittedName>
</protein>
<sequence>MALKQRIRDEMKAALLGGNRFLGDTLRNLSAAILDEEVKQNKRGDGLSDEAIEKVIAREVKKRRESAAIYRENDRVDLAEPEEKEMAILQAYLPEQMTEVELQQLINEKIVKLGVSDLRSMGQVVGAVKAAAGSKADGAVVAKLVKQALTK</sequence>
<dbReference type="InterPro" id="IPR019004">
    <property type="entry name" value="YqeY/Aim41"/>
</dbReference>
<dbReference type="Proteomes" id="UP001177295">
    <property type="component" value="Chromosome"/>
</dbReference>
<name>A0ABY8WUR0_9BACT</name>
<dbReference type="Gene3D" id="1.10.10.410">
    <property type="match status" value="1"/>
</dbReference>
<dbReference type="InterPro" id="IPR003789">
    <property type="entry name" value="Asn/Gln_tRNA_amidoTrase-B-like"/>
</dbReference>
<dbReference type="InterPro" id="IPR042184">
    <property type="entry name" value="YqeY/Aim41_N"/>
</dbReference>
<proteinExistence type="predicted"/>
<dbReference type="Pfam" id="PF09424">
    <property type="entry name" value="YqeY"/>
    <property type="match status" value="1"/>
</dbReference>
<evidence type="ECO:0000313" key="1">
    <source>
        <dbReference type="EMBL" id="WIO45801.1"/>
    </source>
</evidence>
<dbReference type="RefSeq" id="WP_376754172.1">
    <property type="nucleotide sequence ID" value="NZ_CP124550.1"/>
</dbReference>
<dbReference type="SUPFAM" id="SSF89095">
    <property type="entry name" value="GatB/YqeY motif"/>
    <property type="match status" value="1"/>
</dbReference>
<accession>A0ABY8WUR0</accession>
<reference evidence="1 2" key="1">
    <citation type="journal article" date="2023" name="Cell">
        <title>Genetic manipulation of Patescibacteria provides mechanistic insights into microbial dark matter and the epibiotic lifestyle.</title>
        <authorList>
            <person name="Wang Y."/>
            <person name="Gallagher L.A."/>
            <person name="Andrade P.A."/>
            <person name="Liu A."/>
            <person name="Humphreys I.R."/>
            <person name="Turkarslan S."/>
            <person name="Cutler K.J."/>
            <person name="Arrieta-Ortiz M.L."/>
            <person name="Li Y."/>
            <person name="Radey M.C."/>
            <person name="McLean J.S."/>
            <person name="Cong Q."/>
            <person name="Baker D."/>
            <person name="Baliga N.S."/>
            <person name="Peterson S.B."/>
            <person name="Mougous J.D."/>
        </authorList>
    </citation>
    <scope>NUCLEOTIDE SEQUENCE [LARGE SCALE GENOMIC DNA]</scope>
    <source>
        <strain evidence="1 2">ML1</strain>
    </source>
</reference>
<keyword evidence="2" id="KW-1185">Reference proteome</keyword>